<evidence type="ECO:0000313" key="1">
    <source>
        <dbReference type="EMBL" id="KRL26303.1"/>
    </source>
</evidence>
<dbReference type="SUPFAM" id="SSF69593">
    <property type="entry name" value="Glycerol-3-phosphate (1)-acyltransferase"/>
    <property type="match status" value="1"/>
</dbReference>
<evidence type="ECO:0000313" key="2">
    <source>
        <dbReference type="Proteomes" id="UP000050901"/>
    </source>
</evidence>
<dbReference type="EMBL" id="AZEQ01000006">
    <property type="protein sequence ID" value="KRL26303.1"/>
    <property type="molecule type" value="Genomic_DNA"/>
</dbReference>
<dbReference type="GO" id="GO:0016746">
    <property type="term" value="F:acyltransferase activity"/>
    <property type="evidence" value="ECO:0007669"/>
    <property type="project" value="UniProtKB-KW"/>
</dbReference>
<organism evidence="1 2">
    <name type="scientific">Limosilactobacillus mucosae DSM 13345</name>
    <dbReference type="NCBI Taxonomy" id="1423771"/>
    <lineage>
        <taxon>Bacteria</taxon>
        <taxon>Bacillati</taxon>
        <taxon>Bacillota</taxon>
        <taxon>Bacilli</taxon>
        <taxon>Lactobacillales</taxon>
        <taxon>Lactobacillaceae</taxon>
        <taxon>Limosilactobacillus</taxon>
    </lineage>
</organism>
<dbReference type="AlphaFoldDB" id="A0A0R1P234"/>
<accession>A0A0R1P234</accession>
<dbReference type="RefSeq" id="WP_056968033.1">
    <property type="nucleotide sequence ID" value="NZ_AZEQ01000006.1"/>
</dbReference>
<gene>
    <name evidence="1" type="ORF">FC47_GL001806</name>
</gene>
<dbReference type="PATRIC" id="fig|1423771.3.peg.1861"/>
<protein>
    <submittedName>
        <fullName evidence="1">Acyltransferase</fullName>
    </submittedName>
</protein>
<keyword evidence="1" id="KW-0808">Transferase</keyword>
<proteinExistence type="predicted"/>
<keyword evidence="1" id="KW-0012">Acyltransferase</keyword>
<reference evidence="1 2" key="1">
    <citation type="journal article" date="2015" name="Genome Announc.">
        <title>Expanding the biotechnology potential of lactobacilli through comparative genomics of 213 strains and associated genera.</title>
        <authorList>
            <person name="Sun Z."/>
            <person name="Harris H.M."/>
            <person name="McCann A."/>
            <person name="Guo C."/>
            <person name="Argimon S."/>
            <person name="Zhang W."/>
            <person name="Yang X."/>
            <person name="Jeffery I.B."/>
            <person name="Cooney J.C."/>
            <person name="Kagawa T.F."/>
            <person name="Liu W."/>
            <person name="Song Y."/>
            <person name="Salvetti E."/>
            <person name="Wrobel A."/>
            <person name="Rasinkangas P."/>
            <person name="Parkhill J."/>
            <person name="Rea M.C."/>
            <person name="O'Sullivan O."/>
            <person name="Ritari J."/>
            <person name="Douillard F.P."/>
            <person name="Paul Ross R."/>
            <person name="Yang R."/>
            <person name="Briner A.E."/>
            <person name="Felis G.E."/>
            <person name="de Vos W.M."/>
            <person name="Barrangou R."/>
            <person name="Klaenhammer T.R."/>
            <person name="Caufield P.W."/>
            <person name="Cui Y."/>
            <person name="Zhang H."/>
            <person name="O'Toole P.W."/>
        </authorList>
    </citation>
    <scope>NUCLEOTIDE SEQUENCE [LARGE SCALE GENOMIC DNA]</scope>
    <source>
        <strain evidence="1 2">DSM 13345</strain>
    </source>
</reference>
<sequence>MVKTIYYTEPTDDVVQSAHQDFQLQDDFRWLRTKPAERCWSWMIRGGAKAFAYLYTYGWRRAKIVGQAKLQPYQNQGYFVYGNHTQPVNDVFMPFLIGQAQHFYALAAPANWGIPIIGLLLSYGGALPVGNSLHQTAQLLKAVQTVSRHQGHVFIYPEAHVWPNYTEIRPFPDTSFRFPIKNQRPAFAMTTTYQKPRWGKKPRLTVFIDGPFIPDHNLSLKKQQSWLHDQIQAAMVSRARLSNYEAIKYIQERR</sequence>
<name>A0A0R1P234_LIMMU</name>
<dbReference type="Proteomes" id="UP000050901">
    <property type="component" value="Unassembled WGS sequence"/>
</dbReference>
<comment type="caution">
    <text evidence="1">The sequence shown here is derived from an EMBL/GenBank/DDBJ whole genome shotgun (WGS) entry which is preliminary data.</text>
</comment>